<name>A0A8D9CCI0_9VIRU</name>
<organism evidence="1">
    <name type="scientific">uncultured marine phage</name>
    <dbReference type="NCBI Taxonomy" id="707152"/>
    <lineage>
        <taxon>Viruses</taxon>
        <taxon>environmental samples</taxon>
    </lineage>
</organism>
<protein>
    <submittedName>
        <fullName evidence="1">Uncharacterized protein</fullName>
    </submittedName>
</protein>
<accession>A0A8D9CCI0</accession>
<evidence type="ECO:0000313" key="1">
    <source>
        <dbReference type="EMBL" id="CAG7579854.1"/>
    </source>
</evidence>
<dbReference type="EMBL" id="OU342829">
    <property type="protein sequence ID" value="CAG7579854.1"/>
    <property type="molecule type" value="Genomic_DNA"/>
</dbReference>
<dbReference type="Gene3D" id="3.30.10.10">
    <property type="entry name" value="Trypsin Inhibitor V, subunit A"/>
    <property type="match status" value="1"/>
</dbReference>
<proteinExistence type="predicted"/>
<gene>
    <name evidence="1" type="ORF">SLAVMIC_00127</name>
</gene>
<reference evidence="1" key="1">
    <citation type="submission" date="2021-06" db="EMBL/GenBank/DDBJ databases">
        <authorList>
            <person name="Gannon L."/>
            <person name="Redgwell R T."/>
            <person name="Michniewski S."/>
            <person name="Harrison D C."/>
            <person name="Millard A."/>
        </authorList>
    </citation>
    <scope>NUCLEOTIDE SEQUENCE</scope>
</reference>
<sequence>MLDNKIMGEPHINSIIGMTEEKAIAHLAKLSKTMRVINRDGEGLMVTMDVDPNRVNVWVRGGVVSHLENMG</sequence>